<organism evidence="1 2">
    <name type="scientific">Aspergillus brasiliensis (strain CBS 101740 / IMI 381727 / IBT 21946)</name>
    <dbReference type="NCBI Taxonomy" id="767769"/>
    <lineage>
        <taxon>Eukaryota</taxon>
        <taxon>Fungi</taxon>
        <taxon>Dikarya</taxon>
        <taxon>Ascomycota</taxon>
        <taxon>Pezizomycotina</taxon>
        <taxon>Eurotiomycetes</taxon>
        <taxon>Eurotiomycetidae</taxon>
        <taxon>Eurotiales</taxon>
        <taxon>Aspergillaceae</taxon>
        <taxon>Aspergillus</taxon>
        <taxon>Aspergillus subgen. Circumdati</taxon>
    </lineage>
</organism>
<name>A0A1L9UDG6_ASPBC</name>
<dbReference type="OMA" id="YEREVEW"/>
<evidence type="ECO:0000313" key="1">
    <source>
        <dbReference type="EMBL" id="OJJ69695.1"/>
    </source>
</evidence>
<proteinExistence type="predicted"/>
<reference evidence="2" key="1">
    <citation type="journal article" date="2017" name="Genome Biol.">
        <title>Comparative genomics reveals high biological diversity and specific adaptations in the industrially and medically important fungal genus Aspergillus.</title>
        <authorList>
            <person name="de Vries R.P."/>
            <person name="Riley R."/>
            <person name="Wiebenga A."/>
            <person name="Aguilar-Osorio G."/>
            <person name="Amillis S."/>
            <person name="Uchima C.A."/>
            <person name="Anderluh G."/>
            <person name="Asadollahi M."/>
            <person name="Askin M."/>
            <person name="Barry K."/>
            <person name="Battaglia E."/>
            <person name="Bayram O."/>
            <person name="Benocci T."/>
            <person name="Braus-Stromeyer S.A."/>
            <person name="Caldana C."/>
            <person name="Canovas D."/>
            <person name="Cerqueira G.C."/>
            <person name="Chen F."/>
            <person name="Chen W."/>
            <person name="Choi C."/>
            <person name="Clum A."/>
            <person name="Dos Santos R.A."/>
            <person name="Damasio A.R."/>
            <person name="Diallinas G."/>
            <person name="Emri T."/>
            <person name="Fekete E."/>
            <person name="Flipphi M."/>
            <person name="Freyberg S."/>
            <person name="Gallo A."/>
            <person name="Gournas C."/>
            <person name="Habgood R."/>
            <person name="Hainaut M."/>
            <person name="Harispe M.L."/>
            <person name="Henrissat B."/>
            <person name="Hilden K.S."/>
            <person name="Hope R."/>
            <person name="Hossain A."/>
            <person name="Karabika E."/>
            <person name="Karaffa L."/>
            <person name="Karanyi Z."/>
            <person name="Krasevec N."/>
            <person name="Kuo A."/>
            <person name="Kusch H."/>
            <person name="LaButti K."/>
            <person name="Lagendijk E.L."/>
            <person name="Lapidus A."/>
            <person name="Levasseur A."/>
            <person name="Lindquist E."/>
            <person name="Lipzen A."/>
            <person name="Logrieco A.F."/>
            <person name="MacCabe A."/>
            <person name="Maekelae M.R."/>
            <person name="Malavazi I."/>
            <person name="Melin P."/>
            <person name="Meyer V."/>
            <person name="Mielnichuk N."/>
            <person name="Miskei M."/>
            <person name="Molnar A.P."/>
            <person name="Mule G."/>
            <person name="Ngan C.Y."/>
            <person name="Orejas M."/>
            <person name="Orosz E."/>
            <person name="Ouedraogo J.P."/>
            <person name="Overkamp K.M."/>
            <person name="Park H.-S."/>
            <person name="Perrone G."/>
            <person name="Piumi F."/>
            <person name="Punt P.J."/>
            <person name="Ram A.F."/>
            <person name="Ramon A."/>
            <person name="Rauscher S."/>
            <person name="Record E."/>
            <person name="Riano-Pachon D.M."/>
            <person name="Robert V."/>
            <person name="Roehrig J."/>
            <person name="Ruller R."/>
            <person name="Salamov A."/>
            <person name="Salih N.S."/>
            <person name="Samson R.A."/>
            <person name="Sandor E."/>
            <person name="Sanguinetti M."/>
            <person name="Schuetze T."/>
            <person name="Sepcic K."/>
            <person name="Shelest E."/>
            <person name="Sherlock G."/>
            <person name="Sophianopoulou V."/>
            <person name="Squina F.M."/>
            <person name="Sun H."/>
            <person name="Susca A."/>
            <person name="Todd R.B."/>
            <person name="Tsang A."/>
            <person name="Unkles S.E."/>
            <person name="van de Wiele N."/>
            <person name="van Rossen-Uffink D."/>
            <person name="Oliveira J.V."/>
            <person name="Vesth T.C."/>
            <person name="Visser J."/>
            <person name="Yu J.-H."/>
            <person name="Zhou M."/>
            <person name="Andersen M.R."/>
            <person name="Archer D.B."/>
            <person name="Baker S.E."/>
            <person name="Benoit I."/>
            <person name="Brakhage A.A."/>
            <person name="Braus G.H."/>
            <person name="Fischer R."/>
            <person name="Frisvad J.C."/>
            <person name="Goldman G.H."/>
            <person name="Houbraken J."/>
            <person name="Oakley B."/>
            <person name="Pocsi I."/>
            <person name="Scazzocchio C."/>
            <person name="Seiboth B."/>
            <person name="vanKuyk P.A."/>
            <person name="Wortman J."/>
            <person name="Dyer P.S."/>
            <person name="Grigoriev I.V."/>
        </authorList>
    </citation>
    <scope>NUCLEOTIDE SEQUENCE [LARGE SCALE GENOMIC DNA]</scope>
    <source>
        <strain evidence="2">CBS 101740 / IMI 381727 / IBT 21946</strain>
    </source>
</reference>
<protein>
    <submittedName>
        <fullName evidence="1">Uncharacterized protein</fullName>
    </submittedName>
</protein>
<dbReference type="Proteomes" id="UP000184499">
    <property type="component" value="Unassembled WGS sequence"/>
</dbReference>
<dbReference type="RefSeq" id="XP_067476944.1">
    <property type="nucleotide sequence ID" value="XM_067623026.1"/>
</dbReference>
<dbReference type="GeneID" id="93575514"/>
<gene>
    <name evidence="1" type="ORF">ASPBRDRAFT_32513</name>
</gene>
<dbReference type="VEuPathDB" id="FungiDB:ASPBRDRAFT_32513"/>
<accession>A0A1L9UDG6</accession>
<dbReference type="EMBL" id="KV878688">
    <property type="protein sequence ID" value="OJJ69695.1"/>
    <property type="molecule type" value="Genomic_DNA"/>
</dbReference>
<dbReference type="AlphaFoldDB" id="A0A1L9UDG6"/>
<keyword evidence="2" id="KW-1185">Reference proteome</keyword>
<dbReference type="OrthoDB" id="4390032at2759"/>
<sequence>MPWIGMTPDGRVPLYYVDLNGASWDSAPGLAEDGWQDELESHPELSPNRCAGAIVYNGLQMRMYPVVARRARAPFEFNGAIEWYSESPEYERAYNAFIDRMELMDS</sequence>
<evidence type="ECO:0000313" key="2">
    <source>
        <dbReference type="Proteomes" id="UP000184499"/>
    </source>
</evidence>